<accession>A0AA48KSS9</accession>
<evidence type="ECO:0000313" key="1">
    <source>
        <dbReference type="EMBL" id="BDX07472.1"/>
    </source>
</evidence>
<proteinExistence type="predicted"/>
<dbReference type="AlphaFoldDB" id="A0AA48KSS9"/>
<organism evidence="1 2">
    <name type="scientific">Planctobacterium marinum</name>
    <dbReference type="NCBI Taxonomy" id="1631968"/>
    <lineage>
        <taxon>Bacteria</taxon>
        <taxon>Pseudomonadati</taxon>
        <taxon>Pseudomonadota</taxon>
        <taxon>Gammaproteobacteria</taxon>
        <taxon>Alteromonadales</taxon>
        <taxon>Alteromonadaceae</taxon>
        <taxon>Planctobacterium</taxon>
    </lineage>
</organism>
<evidence type="ECO:0008006" key="3">
    <source>
        <dbReference type="Google" id="ProtNLM"/>
    </source>
</evidence>
<dbReference type="EMBL" id="AP027272">
    <property type="protein sequence ID" value="BDX07472.1"/>
    <property type="molecule type" value="Genomic_DNA"/>
</dbReference>
<protein>
    <recommendedName>
        <fullName evidence="3">SnoaL-like domain-containing protein</fullName>
    </recommendedName>
</protein>
<sequence length="137" mass="15771">MSSLSQLFFDDYARAYEQYDARAVADMYFVPAVIMSDERKNVYTTPEAIAEVIDDLMDRLQSIGAALCEAEVCQTMRLSENIMFSNVKWTFKNVQEQKLFSCFVSYTLQSEGESLKIIVSVIDDEERELERLLFTTA</sequence>
<name>A0AA48KSS9_9ALTE</name>
<gene>
    <name evidence="1" type="ORF">MACH26_29930</name>
</gene>
<dbReference type="RefSeq" id="WP_338293492.1">
    <property type="nucleotide sequence ID" value="NZ_AP027272.1"/>
</dbReference>
<keyword evidence="2" id="KW-1185">Reference proteome</keyword>
<dbReference type="KEGG" id="pmaw:MACH26_29930"/>
<evidence type="ECO:0000313" key="2">
    <source>
        <dbReference type="Proteomes" id="UP001333710"/>
    </source>
</evidence>
<reference evidence="1" key="1">
    <citation type="submission" date="2023-01" db="EMBL/GenBank/DDBJ databases">
        <title>Complete genome sequence of Planctobacterium marinum strain Dej080120_11.</title>
        <authorList>
            <person name="Ueki S."/>
            <person name="Maruyama F."/>
        </authorList>
    </citation>
    <scope>NUCLEOTIDE SEQUENCE</scope>
    <source>
        <strain evidence="1">Dej080120_11</strain>
    </source>
</reference>
<dbReference type="Proteomes" id="UP001333710">
    <property type="component" value="Chromosome"/>
</dbReference>